<dbReference type="SUPFAM" id="SSF52821">
    <property type="entry name" value="Rhodanese/Cell cycle control phosphatase"/>
    <property type="match status" value="1"/>
</dbReference>
<dbReference type="Gene3D" id="3.40.250.10">
    <property type="entry name" value="Rhodanese-like domain"/>
    <property type="match status" value="1"/>
</dbReference>
<dbReference type="AlphaFoldDB" id="A0A0V8JN72"/>
<organism evidence="1 2">
    <name type="scientific">Priestia veravalensis</name>
    <dbReference type="NCBI Taxonomy" id="1414648"/>
    <lineage>
        <taxon>Bacteria</taxon>
        <taxon>Bacillati</taxon>
        <taxon>Bacillota</taxon>
        <taxon>Bacilli</taxon>
        <taxon>Bacillales</taxon>
        <taxon>Bacillaceae</taxon>
        <taxon>Priestia</taxon>
    </lineage>
</organism>
<comment type="caution">
    <text evidence="1">The sequence shown here is derived from an EMBL/GenBank/DDBJ whole genome shotgun (WGS) entry which is preliminary data.</text>
</comment>
<dbReference type="Proteomes" id="UP000053681">
    <property type="component" value="Unassembled WGS sequence"/>
</dbReference>
<accession>A0A0V8JN72</accession>
<dbReference type="InterPro" id="IPR036873">
    <property type="entry name" value="Rhodanese-like_dom_sf"/>
</dbReference>
<sequence length="114" mass="13065">MILLYIGVILFCCAIMFSLYNRHVPVHGIKKLSTLDCETTEIAVVDVRHFHEMKHKPCQKAIHIPLPYLERQHVEIPSKQVVVIAPDTIARNLSIRKLQKYGYQVKGYCCACEG</sequence>
<keyword evidence="2" id="KW-1185">Reference proteome</keyword>
<protein>
    <submittedName>
        <fullName evidence="1">Rhodanese sulfurtransferase</fullName>
    </submittedName>
</protein>
<proteinExistence type="predicted"/>
<name>A0A0V8JN72_9BACI</name>
<keyword evidence="1" id="KW-0808">Transferase</keyword>
<reference evidence="1 2" key="1">
    <citation type="submission" date="2015-11" db="EMBL/GenBank/DDBJ databases">
        <title>Bacillus caseinolyticus sp nov.</title>
        <authorList>
            <person name="Dastager S.G."/>
            <person name="Mawlankar R."/>
        </authorList>
    </citation>
    <scope>NUCLEOTIDE SEQUENCE [LARGE SCALE GENOMIC DNA]</scope>
    <source>
        <strain evidence="1 2">SGD-V-76</strain>
    </source>
</reference>
<dbReference type="GO" id="GO:0016740">
    <property type="term" value="F:transferase activity"/>
    <property type="evidence" value="ECO:0007669"/>
    <property type="project" value="UniProtKB-KW"/>
</dbReference>
<dbReference type="GeneID" id="93682907"/>
<evidence type="ECO:0000313" key="2">
    <source>
        <dbReference type="Proteomes" id="UP000053681"/>
    </source>
</evidence>
<dbReference type="EMBL" id="LNQP01000024">
    <property type="protein sequence ID" value="KSU88408.1"/>
    <property type="molecule type" value="Genomic_DNA"/>
</dbReference>
<evidence type="ECO:0000313" key="1">
    <source>
        <dbReference type="EMBL" id="KSU88408.1"/>
    </source>
</evidence>
<dbReference type="RefSeq" id="WP_062686662.1">
    <property type="nucleotide sequence ID" value="NZ_KQ758640.1"/>
</dbReference>
<gene>
    <name evidence="1" type="ORF">AS180_08215</name>
</gene>